<comment type="caution">
    <text evidence="1">The sequence shown here is derived from an EMBL/GenBank/DDBJ whole genome shotgun (WGS) entry which is preliminary data.</text>
</comment>
<gene>
    <name evidence="1" type="ORF">Tcan_10843</name>
</gene>
<organism evidence="1 2">
    <name type="scientific">Toxocara canis</name>
    <name type="common">Canine roundworm</name>
    <dbReference type="NCBI Taxonomy" id="6265"/>
    <lineage>
        <taxon>Eukaryota</taxon>
        <taxon>Metazoa</taxon>
        <taxon>Ecdysozoa</taxon>
        <taxon>Nematoda</taxon>
        <taxon>Chromadorea</taxon>
        <taxon>Rhabditida</taxon>
        <taxon>Spirurina</taxon>
        <taxon>Ascaridomorpha</taxon>
        <taxon>Ascaridoidea</taxon>
        <taxon>Toxocaridae</taxon>
        <taxon>Toxocara</taxon>
    </lineage>
</organism>
<dbReference type="AlphaFoldDB" id="A0A0B2W565"/>
<evidence type="ECO:0000313" key="2">
    <source>
        <dbReference type="Proteomes" id="UP000031036"/>
    </source>
</evidence>
<evidence type="ECO:0000313" key="1">
    <source>
        <dbReference type="EMBL" id="KHN89103.1"/>
    </source>
</evidence>
<name>A0A0B2W565_TOXCA</name>
<protein>
    <submittedName>
        <fullName evidence="1">Uncharacterized protein</fullName>
    </submittedName>
</protein>
<dbReference type="Proteomes" id="UP000031036">
    <property type="component" value="Unassembled WGS sequence"/>
</dbReference>
<dbReference type="EMBL" id="JPKZ01000057">
    <property type="protein sequence ID" value="KHN89103.1"/>
    <property type="molecule type" value="Genomic_DNA"/>
</dbReference>
<sequence>MQRKLISSPVSLLKVEKIRPLLGTCSAGAAPCFRLDFLQVKKCTNLSKVSQPLTLQLPELLISWVSATYPKCVQLICLADATANEVPAEGILFKRQNSLLRLPDGGEAMRMKTDSANSALFNAKKLVSGTVALKLLGDANENGQCKFCTFQF</sequence>
<proteinExistence type="predicted"/>
<keyword evidence="2" id="KW-1185">Reference proteome</keyword>
<reference evidence="1 2" key="1">
    <citation type="submission" date="2014-11" db="EMBL/GenBank/DDBJ databases">
        <title>Genetic blueprint of the zoonotic pathogen Toxocara canis.</title>
        <authorList>
            <person name="Zhu X.-Q."/>
            <person name="Korhonen P.K."/>
            <person name="Cai H."/>
            <person name="Young N.D."/>
            <person name="Nejsum P."/>
            <person name="von Samson-Himmelstjerna G."/>
            <person name="Boag P.R."/>
            <person name="Tan P."/>
            <person name="Li Q."/>
            <person name="Min J."/>
            <person name="Yang Y."/>
            <person name="Wang X."/>
            <person name="Fang X."/>
            <person name="Hall R.S."/>
            <person name="Hofmann A."/>
            <person name="Sternberg P.W."/>
            <person name="Jex A.R."/>
            <person name="Gasser R.B."/>
        </authorList>
    </citation>
    <scope>NUCLEOTIDE SEQUENCE [LARGE SCALE GENOMIC DNA]</scope>
    <source>
        <strain evidence="1">PN_DK_2014</strain>
    </source>
</reference>
<accession>A0A0B2W565</accession>